<dbReference type="Proteomes" id="UP001347796">
    <property type="component" value="Unassembled WGS sequence"/>
</dbReference>
<dbReference type="AlphaFoldDB" id="A0AAN8JSP0"/>
<proteinExistence type="predicted"/>
<organism evidence="2 3">
    <name type="scientific">Patella caerulea</name>
    <name type="common">Rayed Mediterranean limpet</name>
    <dbReference type="NCBI Taxonomy" id="87958"/>
    <lineage>
        <taxon>Eukaryota</taxon>
        <taxon>Metazoa</taxon>
        <taxon>Spiralia</taxon>
        <taxon>Lophotrochozoa</taxon>
        <taxon>Mollusca</taxon>
        <taxon>Gastropoda</taxon>
        <taxon>Patellogastropoda</taxon>
        <taxon>Patelloidea</taxon>
        <taxon>Patellidae</taxon>
        <taxon>Patella</taxon>
    </lineage>
</organism>
<name>A0AAN8JSP0_PATCE</name>
<feature type="signal peptide" evidence="1">
    <location>
        <begin position="1"/>
        <end position="24"/>
    </location>
</feature>
<comment type="caution">
    <text evidence="2">The sequence shown here is derived from an EMBL/GenBank/DDBJ whole genome shotgun (WGS) entry which is preliminary data.</text>
</comment>
<keyword evidence="3" id="KW-1185">Reference proteome</keyword>
<feature type="chain" id="PRO_5042987761" evidence="1">
    <location>
        <begin position="25"/>
        <end position="135"/>
    </location>
</feature>
<gene>
    <name evidence="2" type="ORF">SNE40_009484</name>
</gene>
<reference evidence="2 3" key="1">
    <citation type="submission" date="2024-01" db="EMBL/GenBank/DDBJ databases">
        <title>The genome of the rayed Mediterranean limpet Patella caerulea (Linnaeus, 1758).</title>
        <authorList>
            <person name="Anh-Thu Weber A."/>
            <person name="Halstead-Nussloch G."/>
        </authorList>
    </citation>
    <scope>NUCLEOTIDE SEQUENCE [LARGE SCALE GENOMIC DNA]</scope>
    <source>
        <strain evidence="2">AATW-2023a</strain>
        <tissue evidence="2">Whole specimen</tissue>
    </source>
</reference>
<dbReference type="EMBL" id="JAZGQO010000007">
    <property type="protein sequence ID" value="KAK6181675.1"/>
    <property type="molecule type" value="Genomic_DNA"/>
</dbReference>
<sequence length="135" mass="15310">MAFCSSNCVFVVLLLLSLVLQSQTFRVQNFCASRCSRGRGGNLCRCSGFHFAGKRSELGYDPSRVSDDFASWALNTRITDKIRKRHTNIGQNIATATRNYIESSRTKRFQSILERILAHSLLEVGSRRVKTKEMD</sequence>
<protein>
    <submittedName>
        <fullName evidence="2">Uncharacterized protein</fullName>
    </submittedName>
</protein>
<evidence type="ECO:0000313" key="2">
    <source>
        <dbReference type="EMBL" id="KAK6181675.1"/>
    </source>
</evidence>
<evidence type="ECO:0000313" key="3">
    <source>
        <dbReference type="Proteomes" id="UP001347796"/>
    </source>
</evidence>
<keyword evidence="1" id="KW-0732">Signal</keyword>
<evidence type="ECO:0000256" key="1">
    <source>
        <dbReference type="SAM" id="SignalP"/>
    </source>
</evidence>
<accession>A0AAN8JSP0</accession>